<name>A0ABP8B0V9_9MICO</name>
<organism evidence="1 2">
    <name type="scientific">Gryllotalpicola kribbensis</name>
    <dbReference type="NCBI Taxonomy" id="993084"/>
    <lineage>
        <taxon>Bacteria</taxon>
        <taxon>Bacillati</taxon>
        <taxon>Actinomycetota</taxon>
        <taxon>Actinomycetes</taxon>
        <taxon>Micrococcales</taxon>
        <taxon>Microbacteriaceae</taxon>
        <taxon>Gryllotalpicola</taxon>
    </lineage>
</organism>
<keyword evidence="2" id="KW-1185">Reference proteome</keyword>
<accession>A0ABP8B0V9</accession>
<dbReference type="RefSeq" id="WP_344778761.1">
    <property type="nucleotide sequence ID" value="NZ_BAABBX010000018.1"/>
</dbReference>
<sequence length="48" mass="5203">MQASRQESVERAGKLYAPDDIRPIDVVALMHGKLARAGISGLDIRLIA</sequence>
<reference evidence="2" key="1">
    <citation type="journal article" date="2019" name="Int. J. Syst. Evol. Microbiol.">
        <title>The Global Catalogue of Microorganisms (GCM) 10K type strain sequencing project: providing services to taxonomists for standard genome sequencing and annotation.</title>
        <authorList>
            <consortium name="The Broad Institute Genomics Platform"/>
            <consortium name="The Broad Institute Genome Sequencing Center for Infectious Disease"/>
            <person name="Wu L."/>
            <person name="Ma J."/>
        </authorList>
    </citation>
    <scope>NUCLEOTIDE SEQUENCE [LARGE SCALE GENOMIC DNA]</scope>
    <source>
        <strain evidence="2">JCM 17593</strain>
    </source>
</reference>
<dbReference type="Proteomes" id="UP001500213">
    <property type="component" value="Unassembled WGS sequence"/>
</dbReference>
<gene>
    <name evidence="1" type="ORF">GCM10022288_31980</name>
</gene>
<dbReference type="EMBL" id="BAABBX010000018">
    <property type="protein sequence ID" value="GAA4195279.1"/>
    <property type="molecule type" value="Genomic_DNA"/>
</dbReference>
<proteinExistence type="predicted"/>
<evidence type="ECO:0000313" key="1">
    <source>
        <dbReference type="EMBL" id="GAA4195279.1"/>
    </source>
</evidence>
<protein>
    <submittedName>
        <fullName evidence="1">Uncharacterized protein</fullName>
    </submittedName>
</protein>
<evidence type="ECO:0000313" key="2">
    <source>
        <dbReference type="Proteomes" id="UP001500213"/>
    </source>
</evidence>
<comment type="caution">
    <text evidence="1">The sequence shown here is derived from an EMBL/GenBank/DDBJ whole genome shotgun (WGS) entry which is preliminary data.</text>
</comment>